<reference evidence="2" key="1">
    <citation type="submission" date="2020-10" db="EMBL/GenBank/DDBJ databases">
        <authorList>
            <person name="Gilroy R."/>
        </authorList>
    </citation>
    <scope>NUCLEOTIDE SEQUENCE</scope>
    <source>
        <strain evidence="2">ChiSjej6B24-2974</strain>
    </source>
</reference>
<proteinExistence type="predicted"/>
<keyword evidence="1" id="KW-0812">Transmembrane</keyword>
<accession>A0A9D0ZLT4</accession>
<keyword evidence="1" id="KW-0472">Membrane</keyword>
<feature type="transmembrane region" description="Helical" evidence="1">
    <location>
        <begin position="68"/>
        <end position="89"/>
    </location>
</feature>
<protein>
    <submittedName>
        <fullName evidence="2">ABC transporter permease</fullName>
    </submittedName>
</protein>
<evidence type="ECO:0000313" key="3">
    <source>
        <dbReference type="Proteomes" id="UP000824260"/>
    </source>
</evidence>
<feature type="transmembrane region" description="Helical" evidence="1">
    <location>
        <begin position="12"/>
        <end position="31"/>
    </location>
</feature>
<evidence type="ECO:0000256" key="1">
    <source>
        <dbReference type="SAM" id="Phobius"/>
    </source>
</evidence>
<name>A0A9D0ZLT4_9FIRM</name>
<dbReference type="Proteomes" id="UP000824260">
    <property type="component" value="Unassembled WGS sequence"/>
</dbReference>
<gene>
    <name evidence="2" type="ORF">IAA52_01625</name>
</gene>
<keyword evidence="1" id="KW-1133">Transmembrane helix</keyword>
<reference evidence="2" key="2">
    <citation type="journal article" date="2021" name="PeerJ">
        <title>Extensive microbial diversity within the chicken gut microbiome revealed by metagenomics and culture.</title>
        <authorList>
            <person name="Gilroy R."/>
            <person name="Ravi A."/>
            <person name="Getino M."/>
            <person name="Pursley I."/>
            <person name="Horton D.L."/>
            <person name="Alikhan N.F."/>
            <person name="Baker D."/>
            <person name="Gharbi K."/>
            <person name="Hall N."/>
            <person name="Watson M."/>
            <person name="Adriaenssens E.M."/>
            <person name="Foster-Nyarko E."/>
            <person name="Jarju S."/>
            <person name="Secka A."/>
            <person name="Antonio M."/>
            <person name="Oren A."/>
            <person name="Chaudhuri R.R."/>
            <person name="La Ragione R."/>
            <person name="Hildebrand F."/>
            <person name="Pallen M.J."/>
        </authorList>
    </citation>
    <scope>NUCLEOTIDE SEQUENCE</scope>
    <source>
        <strain evidence="2">ChiSjej6B24-2974</strain>
    </source>
</reference>
<organism evidence="2 3">
    <name type="scientific">Candidatus Pullichristensenella stercorigallinarum</name>
    <dbReference type="NCBI Taxonomy" id="2840909"/>
    <lineage>
        <taxon>Bacteria</taxon>
        <taxon>Bacillati</taxon>
        <taxon>Bacillota</taxon>
        <taxon>Clostridia</taxon>
        <taxon>Candidatus Pullichristensenella</taxon>
    </lineage>
</organism>
<feature type="transmembrane region" description="Helical" evidence="1">
    <location>
        <begin position="43"/>
        <end position="62"/>
    </location>
</feature>
<sequence>MKYSLEQWFLWFVIYSLIGWVYESILCSVAGKKLVNRGFLNGPVCPIYGTGAVVVVFALSSLADKPVLLFLTSAILTTTLEYLTSWLMEKLFHARWWDYSQRFLNIHGRVCLRGFVAFGAMSVLVVRYVHPWIASLTARLSARATHILAAALALLFVADLTLTLITVLGLDKRLRAVREAIQQELEGRLPRLPRLHAFQMKRLSRAFPSLDFTRYHEEWARLRERLRHKPMRMDDENETSKN</sequence>
<feature type="transmembrane region" description="Helical" evidence="1">
    <location>
        <begin position="149"/>
        <end position="170"/>
    </location>
</feature>
<dbReference type="Pfam" id="PF06541">
    <property type="entry name" value="ABC_trans_CmpB"/>
    <property type="match status" value="1"/>
</dbReference>
<dbReference type="EMBL" id="DVFZ01000017">
    <property type="protein sequence ID" value="HIQ81781.1"/>
    <property type="molecule type" value="Genomic_DNA"/>
</dbReference>
<dbReference type="InterPro" id="IPR010540">
    <property type="entry name" value="CmpB_TMEM229"/>
</dbReference>
<comment type="caution">
    <text evidence="2">The sequence shown here is derived from an EMBL/GenBank/DDBJ whole genome shotgun (WGS) entry which is preliminary data.</text>
</comment>
<dbReference type="AlphaFoldDB" id="A0A9D0ZLT4"/>
<feature type="transmembrane region" description="Helical" evidence="1">
    <location>
        <begin position="110"/>
        <end position="129"/>
    </location>
</feature>
<evidence type="ECO:0000313" key="2">
    <source>
        <dbReference type="EMBL" id="HIQ81781.1"/>
    </source>
</evidence>